<dbReference type="EMBL" id="JBHSFV010000002">
    <property type="protein sequence ID" value="MFC4633510.1"/>
    <property type="molecule type" value="Genomic_DNA"/>
</dbReference>
<evidence type="ECO:0000256" key="2">
    <source>
        <dbReference type="SAM" id="Phobius"/>
    </source>
</evidence>
<evidence type="ECO:0000313" key="3">
    <source>
        <dbReference type="EMBL" id="MFC4633510.1"/>
    </source>
</evidence>
<keyword evidence="2" id="KW-0472">Membrane</keyword>
<protein>
    <submittedName>
        <fullName evidence="3">Uncharacterized protein</fullName>
    </submittedName>
</protein>
<dbReference type="Proteomes" id="UP001596043">
    <property type="component" value="Unassembled WGS sequence"/>
</dbReference>
<name>A0ABV9HUX2_9FLAO</name>
<sequence length="182" mass="20524">MIVIDREDFLEEEELYDDFNAYGLPIRPISHRGVAPAYHPKRRKARMDNGGTRPILRPKRRRPIKGSFNILLPRKKAIAFGKPRRIPLKKIPILKVTPPLKAKELKKEITSSQRRAASATTKERAKSKAKALKKQVTQKQVASNAGKPKMSVKKKLIILALTITTVSITGYLINNAQKKDGL</sequence>
<keyword evidence="2" id="KW-0812">Transmembrane</keyword>
<reference evidence="4" key="1">
    <citation type="journal article" date="2019" name="Int. J. Syst. Evol. Microbiol.">
        <title>The Global Catalogue of Microorganisms (GCM) 10K type strain sequencing project: providing services to taxonomists for standard genome sequencing and annotation.</title>
        <authorList>
            <consortium name="The Broad Institute Genomics Platform"/>
            <consortium name="The Broad Institute Genome Sequencing Center for Infectious Disease"/>
            <person name="Wu L."/>
            <person name="Ma J."/>
        </authorList>
    </citation>
    <scope>NUCLEOTIDE SEQUENCE [LARGE SCALE GENOMIC DNA]</scope>
    <source>
        <strain evidence="4">YJ-61-S</strain>
    </source>
</reference>
<feature type="region of interest" description="Disordered" evidence="1">
    <location>
        <begin position="38"/>
        <end position="59"/>
    </location>
</feature>
<feature type="compositionally biased region" description="Polar residues" evidence="1">
    <location>
        <begin position="110"/>
        <end position="120"/>
    </location>
</feature>
<proteinExistence type="predicted"/>
<gene>
    <name evidence="3" type="ORF">ACFO3O_06305</name>
</gene>
<organism evidence="3 4">
    <name type="scientific">Dokdonia ponticola</name>
    <dbReference type="NCBI Taxonomy" id="2041041"/>
    <lineage>
        <taxon>Bacteria</taxon>
        <taxon>Pseudomonadati</taxon>
        <taxon>Bacteroidota</taxon>
        <taxon>Flavobacteriia</taxon>
        <taxon>Flavobacteriales</taxon>
        <taxon>Flavobacteriaceae</taxon>
        <taxon>Dokdonia</taxon>
    </lineage>
</organism>
<keyword evidence="4" id="KW-1185">Reference proteome</keyword>
<feature type="transmembrane region" description="Helical" evidence="2">
    <location>
        <begin position="156"/>
        <end position="173"/>
    </location>
</feature>
<evidence type="ECO:0000256" key="1">
    <source>
        <dbReference type="SAM" id="MobiDB-lite"/>
    </source>
</evidence>
<feature type="region of interest" description="Disordered" evidence="1">
    <location>
        <begin position="109"/>
        <end position="147"/>
    </location>
</feature>
<evidence type="ECO:0000313" key="4">
    <source>
        <dbReference type="Proteomes" id="UP001596043"/>
    </source>
</evidence>
<accession>A0ABV9HUX2</accession>
<comment type="caution">
    <text evidence="3">The sequence shown here is derived from an EMBL/GenBank/DDBJ whole genome shotgun (WGS) entry which is preliminary data.</text>
</comment>
<dbReference type="RefSeq" id="WP_379977717.1">
    <property type="nucleotide sequence ID" value="NZ_JBHSFV010000002.1"/>
</dbReference>
<keyword evidence="2" id="KW-1133">Transmembrane helix</keyword>